<proteinExistence type="predicted"/>
<reference evidence="1 2" key="1">
    <citation type="submission" date="2023-11" db="EMBL/GenBank/DDBJ databases">
        <title>MicrobeMod: A computational toolkit for identifying prokaryotic methylation and restriction-modification with nanopore sequencing.</title>
        <authorList>
            <person name="Crits-Christoph A."/>
            <person name="Kang S.C."/>
            <person name="Lee H."/>
            <person name="Ostrov N."/>
        </authorList>
    </citation>
    <scope>NUCLEOTIDE SEQUENCE [LARGE SCALE GENOMIC DNA]</scope>
    <source>
        <strain evidence="1 2">ATCC 14820</strain>
    </source>
</reference>
<evidence type="ECO:0000313" key="1">
    <source>
        <dbReference type="EMBL" id="MDX5984349.1"/>
    </source>
</evidence>
<dbReference type="InterPro" id="IPR029021">
    <property type="entry name" value="Prot-tyrosine_phosphatase-like"/>
</dbReference>
<organism evidence="1 2">
    <name type="scientific">Sphingomonas echinoides</name>
    <dbReference type="NCBI Taxonomy" id="59803"/>
    <lineage>
        <taxon>Bacteria</taxon>
        <taxon>Pseudomonadati</taxon>
        <taxon>Pseudomonadota</taxon>
        <taxon>Alphaproteobacteria</taxon>
        <taxon>Sphingomonadales</taxon>
        <taxon>Sphingomonadaceae</taxon>
        <taxon>Sphingomonas</taxon>
    </lineage>
</organism>
<comment type="caution">
    <text evidence="1">The sequence shown here is derived from an EMBL/GenBank/DDBJ whole genome shotgun (WGS) entry which is preliminary data.</text>
</comment>
<protein>
    <submittedName>
        <fullName evidence="1">Protein tyrosine phosphatase family protein</fullName>
    </submittedName>
</protein>
<gene>
    <name evidence="1" type="ORF">SIL82_08745</name>
</gene>
<dbReference type="RefSeq" id="WP_010403455.1">
    <property type="nucleotide sequence ID" value="NZ_JAWXXV010000001.1"/>
</dbReference>
<dbReference type="Gene3D" id="3.90.190.10">
    <property type="entry name" value="Protein tyrosine phosphatase superfamily"/>
    <property type="match status" value="1"/>
</dbReference>
<keyword evidence="2" id="KW-1185">Reference proteome</keyword>
<dbReference type="EMBL" id="JAWXXV010000001">
    <property type="protein sequence ID" value="MDX5984349.1"/>
    <property type="molecule type" value="Genomic_DNA"/>
</dbReference>
<sequence>MMTDPDTILNWRRFDARITTSGQPSAAQLAEIQALGVTHIINLGLHSHPRALPDEAATVSDLGMRYIHIPVDFDHPTEADFDRFCAVLDALPDTPVHVHCIVNARVTAFLYRYQRDRVGGDASAARALLDTVWQPGGVWADFIGEQALVEAPHRYAGRDYQPVLKR</sequence>
<accession>A0ABU4PK54</accession>
<dbReference type="CDD" id="cd14503">
    <property type="entry name" value="PTP-bact"/>
    <property type="match status" value="1"/>
</dbReference>
<evidence type="ECO:0000313" key="2">
    <source>
        <dbReference type="Proteomes" id="UP001279660"/>
    </source>
</evidence>
<dbReference type="Proteomes" id="UP001279660">
    <property type="component" value="Unassembled WGS sequence"/>
</dbReference>
<name>A0ABU4PK54_9SPHN</name>
<dbReference type="SUPFAM" id="SSF52799">
    <property type="entry name" value="(Phosphotyrosine protein) phosphatases II"/>
    <property type="match status" value="1"/>
</dbReference>